<keyword evidence="8" id="KW-1185">Reference proteome</keyword>
<dbReference type="CDD" id="cd17321">
    <property type="entry name" value="MFS_MMR_MDR_like"/>
    <property type="match status" value="1"/>
</dbReference>
<feature type="transmembrane region" description="Helical" evidence="5">
    <location>
        <begin position="282"/>
        <end position="304"/>
    </location>
</feature>
<dbReference type="AlphaFoldDB" id="A0A1I0R679"/>
<feature type="transmembrane region" description="Helical" evidence="5">
    <location>
        <begin position="241"/>
        <end position="261"/>
    </location>
</feature>
<dbReference type="EMBL" id="FOJG01000001">
    <property type="protein sequence ID" value="SEW35877.1"/>
    <property type="molecule type" value="Genomic_DNA"/>
</dbReference>
<evidence type="ECO:0000313" key="7">
    <source>
        <dbReference type="EMBL" id="SEW35877.1"/>
    </source>
</evidence>
<dbReference type="OrthoDB" id="783189at2"/>
<feature type="transmembrane region" description="Helical" evidence="5">
    <location>
        <begin position="145"/>
        <end position="166"/>
    </location>
</feature>
<dbReference type="Gene3D" id="1.20.1720.10">
    <property type="entry name" value="Multidrug resistance protein D"/>
    <property type="match status" value="2"/>
</dbReference>
<dbReference type="InterPro" id="IPR036259">
    <property type="entry name" value="MFS_trans_sf"/>
</dbReference>
<feature type="transmembrane region" description="Helical" evidence="5">
    <location>
        <begin position="345"/>
        <end position="366"/>
    </location>
</feature>
<evidence type="ECO:0000256" key="1">
    <source>
        <dbReference type="ARBA" id="ARBA00004141"/>
    </source>
</evidence>
<dbReference type="Pfam" id="PF07690">
    <property type="entry name" value="MFS_1"/>
    <property type="match status" value="2"/>
</dbReference>
<feature type="transmembrane region" description="Helical" evidence="5">
    <location>
        <begin position="418"/>
        <end position="435"/>
    </location>
</feature>
<evidence type="ECO:0000256" key="4">
    <source>
        <dbReference type="ARBA" id="ARBA00023136"/>
    </source>
</evidence>
<reference evidence="8" key="1">
    <citation type="submission" date="2016-10" db="EMBL/GenBank/DDBJ databases">
        <authorList>
            <person name="Varghese N."/>
            <person name="Submissions S."/>
        </authorList>
    </citation>
    <scope>NUCLEOTIDE SEQUENCE [LARGE SCALE GENOMIC DNA]</scope>
    <source>
        <strain evidence="8">DSM 3695</strain>
    </source>
</reference>
<sequence length="468" mass="51511">MKTDQSVYIRSTYINPWISLAVILLAPLITVIDVFIVNISTPAIKNYFHSSDAALELVLASYLLGYSVFLITGSRTGDYFGKKKVFIAGLAAFTITSAMCGFATSMEMLIVSRLLQGVAAAFTVPQTITLIQLNFQSPADRDKAYGLYGMALGTGATLGQFLGGYFISSHLITDSWRLIFLVNLPFGIIAMLLAYFFVQESGQNKATRFDVPGIIILTLALSLLIYPIIQGTELGWPAWTVVMLAVAFVLLGIFIAWQYWLGKRQRDPLVPLELFRISSFNTGIVSVLFFFGVNTSYIFIVALYFQNGFHMQPFTAGNYFVMQTIPFLLASLWSIKNAAKYGIRLLQVACILMILSFILQLVFFRGNVATPSDILPCLIIYGSGSGLLMPSLLKVAMWDMPPAKAGAASGVYSTVQQFASALGVSILGGIFLYLARSSGNFYLAYKTALFCMMGYLLIVMVVLNRVKR</sequence>
<keyword evidence="4 5" id="KW-0472">Membrane</keyword>
<gene>
    <name evidence="7" type="ORF">SAMN04488122_2323</name>
</gene>
<feature type="transmembrane region" description="Helical" evidence="5">
    <location>
        <begin position="178"/>
        <end position="197"/>
    </location>
</feature>
<evidence type="ECO:0000256" key="5">
    <source>
        <dbReference type="SAM" id="Phobius"/>
    </source>
</evidence>
<dbReference type="PANTHER" id="PTHR42718:SF39">
    <property type="entry name" value="ACTINORHODIN TRANSPORTER-RELATED"/>
    <property type="match status" value="1"/>
</dbReference>
<feature type="transmembrane region" description="Helical" evidence="5">
    <location>
        <begin position="316"/>
        <end position="333"/>
    </location>
</feature>
<dbReference type="InterPro" id="IPR020846">
    <property type="entry name" value="MFS_dom"/>
</dbReference>
<evidence type="ECO:0000256" key="3">
    <source>
        <dbReference type="ARBA" id="ARBA00022989"/>
    </source>
</evidence>
<accession>A0A1I0R679</accession>
<dbReference type="RefSeq" id="WP_089894802.1">
    <property type="nucleotide sequence ID" value="NZ_FOJG01000001.1"/>
</dbReference>
<feature type="transmembrane region" description="Helical" evidence="5">
    <location>
        <begin position="209"/>
        <end position="229"/>
    </location>
</feature>
<dbReference type="Proteomes" id="UP000199310">
    <property type="component" value="Unassembled WGS sequence"/>
</dbReference>
<protein>
    <submittedName>
        <fullName evidence="7">Drug resistance transporter, EmrB/QacA subfamily</fullName>
    </submittedName>
</protein>
<feature type="transmembrane region" description="Helical" evidence="5">
    <location>
        <begin position="441"/>
        <end position="463"/>
    </location>
</feature>
<name>A0A1I0R679_9BACT</name>
<dbReference type="GO" id="GO:0022857">
    <property type="term" value="F:transmembrane transporter activity"/>
    <property type="evidence" value="ECO:0007669"/>
    <property type="project" value="InterPro"/>
</dbReference>
<comment type="subcellular location">
    <subcellularLocation>
        <location evidence="1">Membrane</location>
        <topology evidence="1">Multi-pass membrane protein</topology>
    </subcellularLocation>
</comment>
<feature type="domain" description="Major facilitator superfamily (MFS) profile" evidence="6">
    <location>
        <begin position="19"/>
        <end position="468"/>
    </location>
</feature>
<dbReference type="STRING" id="29529.SAMN04488122_2323"/>
<feature type="transmembrane region" description="Helical" evidence="5">
    <location>
        <begin position="110"/>
        <end position="133"/>
    </location>
</feature>
<dbReference type="InterPro" id="IPR011701">
    <property type="entry name" value="MFS"/>
</dbReference>
<feature type="transmembrane region" description="Helical" evidence="5">
    <location>
        <begin position="53"/>
        <end position="73"/>
    </location>
</feature>
<evidence type="ECO:0000256" key="2">
    <source>
        <dbReference type="ARBA" id="ARBA00022692"/>
    </source>
</evidence>
<feature type="transmembrane region" description="Helical" evidence="5">
    <location>
        <begin position="85"/>
        <end position="104"/>
    </location>
</feature>
<dbReference type="SUPFAM" id="SSF103473">
    <property type="entry name" value="MFS general substrate transporter"/>
    <property type="match status" value="1"/>
</dbReference>
<organism evidence="7 8">
    <name type="scientific">Chitinophaga arvensicola</name>
    <dbReference type="NCBI Taxonomy" id="29529"/>
    <lineage>
        <taxon>Bacteria</taxon>
        <taxon>Pseudomonadati</taxon>
        <taxon>Bacteroidota</taxon>
        <taxon>Chitinophagia</taxon>
        <taxon>Chitinophagales</taxon>
        <taxon>Chitinophagaceae</taxon>
        <taxon>Chitinophaga</taxon>
    </lineage>
</organism>
<feature type="transmembrane region" description="Helical" evidence="5">
    <location>
        <begin position="378"/>
        <end position="397"/>
    </location>
</feature>
<feature type="transmembrane region" description="Helical" evidence="5">
    <location>
        <begin position="20"/>
        <end position="41"/>
    </location>
</feature>
<proteinExistence type="predicted"/>
<evidence type="ECO:0000313" key="8">
    <source>
        <dbReference type="Proteomes" id="UP000199310"/>
    </source>
</evidence>
<dbReference type="PROSITE" id="PS50850">
    <property type="entry name" value="MFS"/>
    <property type="match status" value="1"/>
</dbReference>
<dbReference type="GO" id="GO:0016020">
    <property type="term" value="C:membrane"/>
    <property type="evidence" value="ECO:0007669"/>
    <property type="project" value="UniProtKB-SubCell"/>
</dbReference>
<evidence type="ECO:0000259" key="6">
    <source>
        <dbReference type="PROSITE" id="PS50850"/>
    </source>
</evidence>
<dbReference type="PANTHER" id="PTHR42718">
    <property type="entry name" value="MAJOR FACILITATOR SUPERFAMILY MULTIDRUG TRANSPORTER MFSC"/>
    <property type="match status" value="1"/>
</dbReference>
<keyword evidence="2 5" id="KW-0812">Transmembrane</keyword>
<keyword evidence="3 5" id="KW-1133">Transmembrane helix</keyword>